<accession>A0A5N6LE85</accession>
<evidence type="ECO:0000256" key="4">
    <source>
        <dbReference type="ARBA" id="ARBA00022691"/>
    </source>
</evidence>
<evidence type="ECO:0000256" key="1">
    <source>
        <dbReference type="ARBA" id="ARBA00022555"/>
    </source>
</evidence>
<comment type="catalytic activity">
    <reaction evidence="8">
        <text>guanosine(26) in tRNA + 2 S-adenosyl-L-methionine = N(2)-dimethylguanosine(26) in tRNA + 2 S-adenosyl-L-homocysteine + 2 H(+)</text>
        <dbReference type="Rhea" id="RHEA:43140"/>
        <dbReference type="Rhea" id="RHEA-COMP:10359"/>
        <dbReference type="Rhea" id="RHEA-COMP:10360"/>
        <dbReference type="ChEBI" id="CHEBI:15378"/>
        <dbReference type="ChEBI" id="CHEBI:57856"/>
        <dbReference type="ChEBI" id="CHEBI:59789"/>
        <dbReference type="ChEBI" id="CHEBI:74269"/>
        <dbReference type="ChEBI" id="CHEBI:74513"/>
        <dbReference type="EC" id="2.1.1.216"/>
    </reaction>
</comment>
<dbReference type="GO" id="GO:0160104">
    <property type="term" value="F:tRNA (guanine(26)-N2)-dimethyltransferase activity"/>
    <property type="evidence" value="ECO:0007669"/>
    <property type="project" value="UniProtKB-EC"/>
</dbReference>
<evidence type="ECO:0000256" key="9">
    <source>
        <dbReference type="PROSITE-ProRule" id="PRU00958"/>
    </source>
</evidence>
<keyword evidence="5 9" id="KW-0819">tRNA processing</keyword>
<dbReference type="GO" id="GO:0000049">
    <property type="term" value="F:tRNA binding"/>
    <property type="evidence" value="ECO:0007669"/>
    <property type="project" value="UniProtKB-UniRule"/>
</dbReference>
<evidence type="ECO:0000256" key="7">
    <source>
        <dbReference type="ARBA" id="ARBA00039099"/>
    </source>
</evidence>
<keyword evidence="6 9" id="KW-0694">RNA-binding</keyword>
<dbReference type="GO" id="GO:0005634">
    <property type="term" value="C:nucleus"/>
    <property type="evidence" value="ECO:0007669"/>
    <property type="project" value="TreeGrafter"/>
</dbReference>
<evidence type="ECO:0000256" key="8">
    <source>
        <dbReference type="ARBA" id="ARBA00051897"/>
    </source>
</evidence>
<keyword evidence="4 9" id="KW-0949">S-adenosyl-L-methionine</keyword>
<evidence type="ECO:0000313" key="11">
    <source>
        <dbReference type="Proteomes" id="UP000326396"/>
    </source>
</evidence>
<dbReference type="PANTHER" id="PTHR10631">
    <property type="entry name" value="N 2 ,N 2 -DIMETHYLGUANOSINE TRNA METHYLTRANSFERASE"/>
    <property type="match status" value="1"/>
</dbReference>
<dbReference type="EMBL" id="SZYD01001796">
    <property type="protein sequence ID" value="KAD0299846.1"/>
    <property type="molecule type" value="Genomic_DNA"/>
</dbReference>
<evidence type="ECO:0000256" key="2">
    <source>
        <dbReference type="ARBA" id="ARBA00022603"/>
    </source>
</evidence>
<dbReference type="InterPro" id="IPR029063">
    <property type="entry name" value="SAM-dependent_MTases_sf"/>
</dbReference>
<dbReference type="PANTHER" id="PTHR10631:SF3">
    <property type="entry name" value="TRNA (GUANINE(26)-N(2))-DIMETHYLTRANSFERASE"/>
    <property type="match status" value="1"/>
</dbReference>
<keyword evidence="3 9" id="KW-0808">Transferase</keyword>
<sequence>MHAIDTSGTLSQCYQFRWTFMYGYLFASTREYTLFLELFENHGTVLNFLNLWDDSRSAEYKCEISPRFGPVVPQECSDCDVKSMKARYPAFDRISAVLTTISEELPDVPLFVSLHNLCATLKCTSPSAVVFRSAVINAGYRISGTQVNPLGLKSDAPMNIIWDIMRCWVKKYPVKAQPPEHPGSVILAKEPMLQSESNL</sequence>
<keyword evidence="1 9" id="KW-0820">tRNA-binding</keyword>
<dbReference type="Proteomes" id="UP000326396">
    <property type="component" value="Unassembled WGS sequence"/>
</dbReference>
<reference evidence="10 11" key="1">
    <citation type="submission" date="2019-05" db="EMBL/GenBank/DDBJ databases">
        <title>Mikania micrantha, genome provides insights into the molecular mechanism of rapid growth.</title>
        <authorList>
            <person name="Liu B."/>
        </authorList>
    </citation>
    <scope>NUCLEOTIDE SEQUENCE [LARGE SCALE GENOMIC DNA]</scope>
    <source>
        <strain evidence="10">NLD-2019</strain>
        <tissue evidence="10">Leaf</tissue>
    </source>
</reference>
<comment type="caution">
    <text evidence="10">The sequence shown here is derived from an EMBL/GenBank/DDBJ whole genome shotgun (WGS) entry which is preliminary data.</text>
</comment>
<dbReference type="InterPro" id="IPR002905">
    <property type="entry name" value="Trm1"/>
</dbReference>
<dbReference type="GO" id="GO:0002940">
    <property type="term" value="P:tRNA N2-guanine methylation"/>
    <property type="evidence" value="ECO:0007669"/>
    <property type="project" value="TreeGrafter"/>
</dbReference>
<dbReference type="FunFam" id="3.30.56.70:FF:000001">
    <property type="entry name" value="tRNA (guanine(26)-N(2))-dimethyltransferase"/>
    <property type="match status" value="1"/>
</dbReference>
<protein>
    <recommendedName>
        <fullName evidence="7">tRNA (guanine(26)-N(2))-dimethyltransferase</fullName>
        <ecNumber evidence="7">2.1.1.216</ecNumber>
    </recommendedName>
</protein>
<dbReference type="Gene3D" id="3.30.56.70">
    <property type="entry name" value="N2,N2-dimethylguanosine tRNA methyltransferase, C-terminal domain"/>
    <property type="match status" value="1"/>
</dbReference>
<comment type="similarity">
    <text evidence="9">Belongs to the class I-like SAM-binding methyltransferase superfamily. Trm1 family.</text>
</comment>
<evidence type="ECO:0000313" key="10">
    <source>
        <dbReference type="EMBL" id="KAD0299846.1"/>
    </source>
</evidence>
<keyword evidence="11" id="KW-1185">Reference proteome</keyword>
<organism evidence="10 11">
    <name type="scientific">Mikania micrantha</name>
    <name type="common">bitter vine</name>
    <dbReference type="NCBI Taxonomy" id="192012"/>
    <lineage>
        <taxon>Eukaryota</taxon>
        <taxon>Viridiplantae</taxon>
        <taxon>Streptophyta</taxon>
        <taxon>Embryophyta</taxon>
        <taxon>Tracheophyta</taxon>
        <taxon>Spermatophyta</taxon>
        <taxon>Magnoliopsida</taxon>
        <taxon>eudicotyledons</taxon>
        <taxon>Gunneridae</taxon>
        <taxon>Pentapetalae</taxon>
        <taxon>asterids</taxon>
        <taxon>campanulids</taxon>
        <taxon>Asterales</taxon>
        <taxon>Asteraceae</taxon>
        <taxon>Asteroideae</taxon>
        <taxon>Heliantheae alliance</taxon>
        <taxon>Eupatorieae</taxon>
        <taxon>Mikania</taxon>
    </lineage>
</organism>
<dbReference type="OrthoDB" id="1647990at2759"/>
<dbReference type="PROSITE" id="PS51626">
    <property type="entry name" value="SAM_MT_TRM1"/>
    <property type="match status" value="1"/>
</dbReference>
<name>A0A5N6LE85_9ASTR</name>
<gene>
    <name evidence="10" type="ORF">E3N88_44486</name>
</gene>
<dbReference type="InterPro" id="IPR042296">
    <property type="entry name" value="tRNA_met_Trm1_C"/>
</dbReference>
<evidence type="ECO:0000256" key="6">
    <source>
        <dbReference type="ARBA" id="ARBA00022884"/>
    </source>
</evidence>
<dbReference type="AlphaFoldDB" id="A0A5N6LE85"/>
<evidence type="ECO:0000256" key="5">
    <source>
        <dbReference type="ARBA" id="ARBA00022694"/>
    </source>
</evidence>
<proteinExistence type="inferred from homology"/>
<dbReference type="SUPFAM" id="SSF53335">
    <property type="entry name" value="S-adenosyl-L-methionine-dependent methyltransferases"/>
    <property type="match status" value="1"/>
</dbReference>
<dbReference type="EC" id="2.1.1.216" evidence="7"/>
<evidence type="ECO:0000256" key="3">
    <source>
        <dbReference type="ARBA" id="ARBA00022679"/>
    </source>
</evidence>
<keyword evidence="2 9" id="KW-0489">Methyltransferase</keyword>
<dbReference type="Pfam" id="PF02005">
    <property type="entry name" value="TRM"/>
    <property type="match status" value="1"/>
</dbReference>